<dbReference type="SUPFAM" id="SSF49785">
    <property type="entry name" value="Galactose-binding domain-like"/>
    <property type="match status" value="2"/>
</dbReference>
<dbReference type="OMA" id="SWSETHG"/>
<feature type="domain" description="F5/8 type C" evidence="1">
    <location>
        <begin position="29"/>
        <end position="182"/>
    </location>
</feature>
<dbReference type="OrthoDB" id="2121828at2759"/>
<dbReference type="PROSITE" id="PS01286">
    <property type="entry name" value="FA58C_2"/>
    <property type="match status" value="1"/>
</dbReference>
<dbReference type="PANTHER" id="PTHR24543:SF291">
    <property type="entry name" value="SMOKE ALARM, ISOFORM D"/>
    <property type="match status" value="1"/>
</dbReference>
<dbReference type="PROSITE" id="PS01285">
    <property type="entry name" value="FA58C_1"/>
    <property type="match status" value="2"/>
</dbReference>
<proteinExistence type="predicted"/>
<evidence type="ECO:0000259" key="1">
    <source>
        <dbReference type="PROSITE" id="PS50022"/>
    </source>
</evidence>
<dbReference type="SMART" id="SM00231">
    <property type="entry name" value="FA58C"/>
    <property type="match status" value="1"/>
</dbReference>
<dbReference type="AlphaFoldDB" id="A0A0C2MP57"/>
<dbReference type="PROSITE" id="PS50022">
    <property type="entry name" value="FA58C_3"/>
    <property type="match status" value="2"/>
</dbReference>
<gene>
    <name evidence="2" type="ORF">RF11_11947</name>
</gene>
<protein>
    <submittedName>
        <fullName evidence="2">Neuropilin-1</fullName>
    </submittedName>
</protein>
<sequence>MDEFYIFRESLSPSKIEMFMKKCLFEINCKEPLGMENKAIPDDRISASSSYNLHFPFYARLNLVGVNGDPARTGWCADGKDANPFIDVDLGELKTITGISIQGLGLFDNWVTTFMICYSTNNDGNIFCIKDNGQDKIFNGNDDKNSIVRNYLKYPIATEKLRIKPLSWFGNHLCLRLELFGCSQDLFPDPFDNSGKNDAKLVANEETPRGKIPDNCDRALGISSGELDDLHFSASSELNDQHQPRFARLISDYPIEEISPNSYSSIIKSPRTAWCSGEVNLRQYLEIDLGEIKNVTQIATQGYFSKDYWVSSYRVGYSDDIGPIKWYTEEGVDKVNLVFRSTCF</sequence>
<comment type="caution">
    <text evidence="2">The sequence shown here is derived from an EMBL/GenBank/DDBJ whole genome shotgun (WGS) entry which is preliminary data.</text>
</comment>
<dbReference type="Proteomes" id="UP000031668">
    <property type="component" value="Unassembled WGS sequence"/>
</dbReference>
<organism evidence="2 3">
    <name type="scientific">Thelohanellus kitauei</name>
    <name type="common">Myxosporean</name>
    <dbReference type="NCBI Taxonomy" id="669202"/>
    <lineage>
        <taxon>Eukaryota</taxon>
        <taxon>Metazoa</taxon>
        <taxon>Cnidaria</taxon>
        <taxon>Myxozoa</taxon>
        <taxon>Myxosporea</taxon>
        <taxon>Bivalvulida</taxon>
        <taxon>Platysporina</taxon>
        <taxon>Myxobolidae</taxon>
        <taxon>Thelohanellus</taxon>
    </lineage>
</organism>
<evidence type="ECO:0000313" key="2">
    <source>
        <dbReference type="EMBL" id="KII66130.1"/>
    </source>
</evidence>
<reference evidence="2 3" key="1">
    <citation type="journal article" date="2014" name="Genome Biol. Evol.">
        <title>The genome of the myxosporean Thelohanellus kitauei shows adaptations to nutrient acquisition within its fish host.</title>
        <authorList>
            <person name="Yang Y."/>
            <person name="Xiong J."/>
            <person name="Zhou Z."/>
            <person name="Huo F."/>
            <person name="Miao W."/>
            <person name="Ran C."/>
            <person name="Liu Y."/>
            <person name="Zhang J."/>
            <person name="Feng J."/>
            <person name="Wang M."/>
            <person name="Wang M."/>
            <person name="Wang L."/>
            <person name="Yao B."/>
        </authorList>
    </citation>
    <scope>NUCLEOTIDE SEQUENCE [LARGE SCALE GENOMIC DNA]</scope>
    <source>
        <strain evidence="2">Wuqing</strain>
    </source>
</reference>
<dbReference type="Gene3D" id="2.60.120.260">
    <property type="entry name" value="Galactose-binding domain-like"/>
    <property type="match status" value="2"/>
</dbReference>
<dbReference type="CDD" id="cd00057">
    <property type="entry name" value="FA58C"/>
    <property type="match status" value="1"/>
</dbReference>
<dbReference type="FunFam" id="2.60.120.260:FF:000016">
    <property type="entry name" value="Contactin-associated protein-like 4 isoform 1"/>
    <property type="match status" value="1"/>
</dbReference>
<feature type="domain" description="F5/8 type C" evidence="1">
    <location>
        <begin position="216"/>
        <end position="344"/>
    </location>
</feature>
<keyword evidence="3" id="KW-1185">Reference proteome</keyword>
<dbReference type="InterPro" id="IPR000421">
    <property type="entry name" value="FA58C"/>
</dbReference>
<name>A0A0C2MP57_THEKT</name>
<accession>A0A0C2MP57</accession>
<dbReference type="Pfam" id="PF00754">
    <property type="entry name" value="F5_F8_type_C"/>
    <property type="match status" value="2"/>
</dbReference>
<dbReference type="InterPro" id="IPR008979">
    <property type="entry name" value="Galactose-bd-like_sf"/>
</dbReference>
<evidence type="ECO:0000313" key="3">
    <source>
        <dbReference type="Proteomes" id="UP000031668"/>
    </source>
</evidence>
<dbReference type="EMBL" id="JWZT01003604">
    <property type="protein sequence ID" value="KII66130.1"/>
    <property type="molecule type" value="Genomic_DNA"/>
</dbReference>
<dbReference type="PANTHER" id="PTHR24543">
    <property type="entry name" value="MULTICOPPER OXIDASE-RELATED"/>
    <property type="match status" value="1"/>
</dbReference>